<dbReference type="Proteomes" id="UP000616769">
    <property type="component" value="Unassembled WGS sequence"/>
</dbReference>
<dbReference type="VEuPathDB" id="VectorBase:SSCA009281"/>
<feature type="region of interest" description="Disordered" evidence="1">
    <location>
        <begin position="148"/>
        <end position="207"/>
    </location>
</feature>
<dbReference type="SMART" id="SM00358">
    <property type="entry name" value="DSRM"/>
    <property type="match status" value="2"/>
</dbReference>
<dbReference type="Pfam" id="PF00035">
    <property type="entry name" value="dsrm"/>
    <property type="match status" value="1"/>
</dbReference>
<dbReference type="AlphaFoldDB" id="A0A131ZTC9"/>
<dbReference type="InterPro" id="IPR014720">
    <property type="entry name" value="dsRBD_dom"/>
</dbReference>
<dbReference type="OrthoDB" id="6514347at2759"/>
<protein>
    <submittedName>
        <fullName evidence="2">Uncharacterized protein</fullName>
    </submittedName>
</protein>
<sequence length="432" mass="48152">MPIISRPKQVIKDYCRQKRLQGPLYCLIQEQKIDLHKYYTVQLSINDEIVSQGVGLSRRIAEFKSALNAINVIGETDSSIYNHVRSDKYRTYSKAANGRNSFSRSFSVDYISRANRSDSFSSMTIDHFHRSETPSIIDGIDSMTIKSDSTLSSANTDHDRLQHDENDLTDHKKNSNDVTETSSDEGVYVEGSESSSPKLPSLDDEFGTIVEREKKSEPLEEEEEDNCSGVGNKITEQLQQSQSSNLSTITLSSTTQNINDGDEDYQMPRSITSLYPLSLESLKNSCSHNHFSIYGPILCNNCSNHSTRSLLSSSLAQSPLLLSSSLTSTSLSSMTALTAASPTALLLRYCARMYLALPYYDIQIDQKFSVTCRVVLSVSKANESKSPIPIPERLRDKEFNAKGHGDAIRIARNMAAKNIIDKLKAANVFFDE</sequence>
<dbReference type="GO" id="GO:0003723">
    <property type="term" value="F:RNA binding"/>
    <property type="evidence" value="ECO:0007669"/>
    <property type="project" value="UniProtKB-UniRule"/>
</dbReference>
<gene>
    <name evidence="2" type="ORF">QR98_0004070</name>
</gene>
<dbReference type="SUPFAM" id="SSF54768">
    <property type="entry name" value="dsRNA-binding domain-like"/>
    <property type="match status" value="1"/>
</dbReference>
<feature type="compositionally biased region" description="Basic and acidic residues" evidence="1">
    <location>
        <begin position="156"/>
        <end position="175"/>
    </location>
</feature>
<comment type="caution">
    <text evidence="2">The sequence shown here is derived from an EMBL/GenBank/DDBJ whole genome shotgun (WGS) entry which is preliminary data.</text>
</comment>
<dbReference type="PROSITE" id="PS50137">
    <property type="entry name" value="DS_RBD"/>
    <property type="match status" value="1"/>
</dbReference>
<evidence type="ECO:0000313" key="2">
    <source>
        <dbReference type="EMBL" id="KPL99226.1"/>
    </source>
</evidence>
<dbReference type="EMBL" id="JXLN01000654">
    <property type="protein sequence ID" value="KPL99226.1"/>
    <property type="molecule type" value="Genomic_DNA"/>
</dbReference>
<dbReference type="Gene3D" id="3.30.160.20">
    <property type="match status" value="2"/>
</dbReference>
<proteinExistence type="predicted"/>
<accession>A0A131ZTC9</accession>
<evidence type="ECO:0000256" key="1">
    <source>
        <dbReference type="SAM" id="MobiDB-lite"/>
    </source>
</evidence>
<evidence type="ECO:0000313" key="3">
    <source>
        <dbReference type="Proteomes" id="UP000616769"/>
    </source>
</evidence>
<organism evidence="2 3">
    <name type="scientific">Sarcoptes scabiei</name>
    <name type="common">Itch mite</name>
    <name type="synonym">Acarus scabiei</name>
    <dbReference type="NCBI Taxonomy" id="52283"/>
    <lineage>
        <taxon>Eukaryota</taxon>
        <taxon>Metazoa</taxon>
        <taxon>Ecdysozoa</taxon>
        <taxon>Arthropoda</taxon>
        <taxon>Chelicerata</taxon>
        <taxon>Arachnida</taxon>
        <taxon>Acari</taxon>
        <taxon>Acariformes</taxon>
        <taxon>Sarcoptiformes</taxon>
        <taxon>Astigmata</taxon>
        <taxon>Psoroptidia</taxon>
        <taxon>Sarcoptoidea</taxon>
        <taxon>Sarcoptidae</taxon>
        <taxon>Sarcoptinae</taxon>
        <taxon>Sarcoptes</taxon>
    </lineage>
</organism>
<feature type="compositionally biased region" description="Low complexity" evidence="1">
    <location>
        <begin position="184"/>
        <end position="196"/>
    </location>
</feature>
<reference evidence="2 3" key="1">
    <citation type="journal article" date="2015" name="Parasit. Vectors">
        <title>Draft genome of the scabies mite.</title>
        <authorList>
            <person name="Rider S.D.Jr."/>
            <person name="Morgan M.S."/>
            <person name="Arlian L.G."/>
        </authorList>
    </citation>
    <scope>NUCLEOTIDE SEQUENCE [LARGE SCALE GENOMIC DNA]</scope>
    <source>
        <strain evidence="2">Arlian Lab</strain>
    </source>
</reference>
<name>A0A131ZTC9_SARSC</name>